<keyword evidence="2" id="KW-1185">Reference proteome</keyword>
<sequence length="102" mass="11298">MRTLAASPDSIQTRVIDATQSILQVTIDKFEGDGELKIKFARILDLLAVDQDDLETTAVETAAHMTDFEAVKLADLICDFYSDLECIGLKNTSFHEAIPHLD</sequence>
<dbReference type="Proteomes" id="UP000306441">
    <property type="component" value="Unassembled WGS sequence"/>
</dbReference>
<name>A0ABY2Q439_9HYPH</name>
<organism evidence="1 2">
    <name type="scientific">Ollibium composti</name>
    <dbReference type="NCBI Taxonomy" id="2675109"/>
    <lineage>
        <taxon>Bacteria</taxon>
        <taxon>Pseudomonadati</taxon>
        <taxon>Pseudomonadota</taxon>
        <taxon>Alphaproteobacteria</taxon>
        <taxon>Hyphomicrobiales</taxon>
        <taxon>Phyllobacteriaceae</taxon>
        <taxon>Ollibium</taxon>
    </lineage>
</organism>
<reference evidence="1 2" key="1">
    <citation type="submission" date="2019-04" db="EMBL/GenBank/DDBJ databases">
        <title>Mesorhizobium composti sp. nov., isolated from compost.</title>
        <authorList>
            <person name="Lin S.-Y."/>
            <person name="Hameed A."/>
            <person name="Hsieh Y.-T."/>
            <person name="Young C.-C."/>
        </authorList>
    </citation>
    <scope>NUCLEOTIDE SEQUENCE [LARGE SCALE GENOMIC DNA]</scope>
    <source>
        <strain evidence="1 2">CC-YTH430</strain>
    </source>
</reference>
<comment type="caution">
    <text evidence="1">The sequence shown here is derived from an EMBL/GenBank/DDBJ whole genome shotgun (WGS) entry which is preliminary data.</text>
</comment>
<dbReference type="EMBL" id="SSNY01000011">
    <property type="protein sequence ID" value="THF55583.1"/>
    <property type="molecule type" value="Genomic_DNA"/>
</dbReference>
<protein>
    <submittedName>
        <fullName evidence="1">Uncharacterized protein</fullName>
    </submittedName>
</protein>
<gene>
    <name evidence="1" type="ORF">E6C48_18135</name>
</gene>
<proteinExistence type="predicted"/>
<evidence type="ECO:0000313" key="2">
    <source>
        <dbReference type="Proteomes" id="UP000306441"/>
    </source>
</evidence>
<evidence type="ECO:0000313" key="1">
    <source>
        <dbReference type="EMBL" id="THF55583.1"/>
    </source>
</evidence>
<accession>A0ABY2Q439</accession>